<dbReference type="SUPFAM" id="SSF51735">
    <property type="entry name" value="NAD(P)-binding Rossmann-fold domains"/>
    <property type="match status" value="1"/>
</dbReference>
<dbReference type="AlphaFoldDB" id="A0AAW5F3I4"/>
<comment type="caution">
    <text evidence="3">The sequence shown here is derived from an EMBL/GenBank/DDBJ whole genome shotgun (WGS) entry which is preliminary data.</text>
</comment>
<comment type="similarity">
    <text evidence="1">Belongs to the short-chain dehydrogenases/reductases (SDR) family.</text>
</comment>
<gene>
    <name evidence="3" type="ORF">K5I21_08640</name>
    <name evidence="4" type="ORF">PM006_05450</name>
</gene>
<dbReference type="PROSITE" id="PS00061">
    <property type="entry name" value="ADH_SHORT"/>
    <property type="match status" value="1"/>
</dbReference>
<accession>A0AAW5F3I4</accession>
<name>A0AAW5F3I4_CLOSY</name>
<dbReference type="InterPro" id="IPR020904">
    <property type="entry name" value="Sc_DH/Rdtase_CS"/>
</dbReference>
<dbReference type="Pfam" id="PF00106">
    <property type="entry name" value="adh_short"/>
    <property type="match status" value="1"/>
</dbReference>
<dbReference type="Proteomes" id="UP001300871">
    <property type="component" value="Unassembled WGS sequence"/>
</dbReference>
<dbReference type="CDD" id="cd05233">
    <property type="entry name" value="SDR_c"/>
    <property type="match status" value="1"/>
</dbReference>
<evidence type="ECO:0000313" key="3">
    <source>
        <dbReference type="EMBL" id="MCK0085929.1"/>
    </source>
</evidence>
<evidence type="ECO:0000313" key="5">
    <source>
        <dbReference type="Proteomes" id="UP001203136"/>
    </source>
</evidence>
<dbReference type="InterPro" id="IPR002347">
    <property type="entry name" value="SDR_fam"/>
</dbReference>
<dbReference type="RefSeq" id="WP_003507036.1">
    <property type="nucleotide sequence ID" value="NZ_BAABZD010000004.1"/>
</dbReference>
<dbReference type="InterPro" id="IPR036291">
    <property type="entry name" value="NAD(P)-bd_dom_sf"/>
</dbReference>
<organism evidence="3 5">
    <name type="scientific">Clostridium symbiosum</name>
    <name type="common">Bacteroides symbiosus</name>
    <dbReference type="NCBI Taxonomy" id="1512"/>
    <lineage>
        <taxon>Bacteria</taxon>
        <taxon>Bacillati</taxon>
        <taxon>Bacillota</taxon>
        <taxon>Clostridia</taxon>
        <taxon>Lachnospirales</taxon>
        <taxon>Lachnospiraceae</taxon>
        <taxon>Otoolea</taxon>
    </lineage>
</organism>
<sequence length="269" mass="29404">MKIAIVTGASSGMGRETAVQLADRFAGFGEIWLVARREERLSQLEEILPVPVRKFAIDLTDREQLAELETALQNEQPDVKILVNASGYGKMGRVGSVSTEEETGMVRLNCEALCAVTHMVLPYMSKNSRIIQYASSASFLPQPGFAIYAATKSFVLSYSLALGEELKGRGICVTAVCPGPVKTEFFDIAETTGRIPLYKRLTMADPVKVVKLAIRDSLMGKPVSVYGFLMKSFRLLCKTVPHGVILKIMSRISGKQVESPVNAVIDKTP</sequence>
<dbReference type="Proteomes" id="UP001203136">
    <property type="component" value="Unassembled WGS sequence"/>
</dbReference>
<dbReference type="EMBL" id="JAQLGM010000009">
    <property type="protein sequence ID" value="MDB1999639.1"/>
    <property type="molecule type" value="Genomic_DNA"/>
</dbReference>
<dbReference type="GeneID" id="57970963"/>
<dbReference type="PANTHER" id="PTHR42901:SF1">
    <property type="entry name" value="ALCOHOL DEHYDROGENASE"/>
    <property type="match status" value="1"/>
</dbReference>
<dbReference type="PRINTS" id="PR00081">
    <property type="entry name" value="GDHRDH"/>
</dbReference>
<dbReference type="Gene3D" id="3.40.50.720">
    <property type="entry name" value="NAD(P)-binding Rossmann-like Domain"/>
    <property type="match status" value="1"/>
</dbReference>
<reference evidence="4" key="2">
    <citation type="submission" date="2023-01" db="EMBL/GenBank/DDBJ databases">
        <title>Human gut microbiome strain richness.</title>
        <authorList>
            <person name="Chen-Liaw A."/>
        </authorList>
    </citation>
    <scope>NUCLEOTIDE SEQUENCE</scope>
    <source>
        <strain evidence="4">B1_m1001713B170214d0_201011</strain>
    </source>
</reference>
<dbReference type="GO" id="GO:0016491">
    <property type="term" value="F:oxidoreductase activity"/>
    <property type="evidence" value="ECO:0007669"/>
    <property type="project" value="UniProtKB-KW"/>
</dbReference>
<evidence type="ECO:0000256" key="1">
    <source>
        <dbReference type="ARBA" id="ARBA00006484"/>
    </source>
</evidence>
<evidence type="ECO:0000313" key="4">
    <source>
        <dbReference type="EMBL" id="MDB1999639.1"/>
    </source>
</evidence>
<reference evidence="3" key="1">
    <citation type="journal article" date="2022" name="Cell Host Microbe">
        <title>Colonization of the live biotherapeutic product VE303 and modulation of the microbiota and metabolites in healthy volunteers.</title>
        <authorList>
            <person name="Dsouza M."/>
            <person name="Menon R."/>
            <person name="Crossette E."/>
            <person name="Bhattarai S.K."/>
            <person name="Schneider J."/>
            <person name="Kim Y.G."/>
            <person name="Reddy S."/>
            <person name="Caballero S."/>
            <person name="Felix C."/>
            <person name="Cornacchione L."/>
            <person name="Hendrickson J."/>
            <person name="Watson A.R."/>
            <person name="Minot S.S."/>
            <person name="Greenfield N."/>
            <person name="Schopf L."/>
            <person name="Szabady R."/>
            <person name="Patarroyo J."/>
            <person name="Smith W."/>
            <person name="Harrison P."/>
            <person name="Kuijper E.J."/>
            <person name="Kelly C.P."/>
            <person name="Olle B."/>
            <person name="Bobilev D."/>
            <person name="Silber J.L."/>
            <person name="Bucci V."/>
            <person name="Roberts B."/>
            <person name="Faith J."/>
            <person name="Norman J.M."/>
        </authorList>
    </citation>
    <scope>NUCLEOTIDE SEQUENCE</scope>
    <source>
        <strain evidence="3">VE303-04</strain>
    </source>
</reference>
<keyword evidence="2" id="KW-0560">Oxidoreductase</keyword>
<dbReference type="PIRSF" id="PIRSF000126">
    <property type="entry name" value="11-beta-HSD1"/>
    <property type="match status" value="1"/>
</dbReference>
<evidence type="ECO:0000256" key="2">
    <source>
        <dbReference type="ARBA" id="ARBA00023002"/>
    </source>
</evidence>
<dbReference type="EMBL" id="JAINVB010000001">
    <property type="protein sequence ID" value="MCK0085929.1"/>
    <property type="molecule type" value="Genomic_DNA"/>
</dbReference>
<dbReference type="PANTHER" id="PTHR42901">
    <property type="entry name" value="ALCOHOL DEHYDROGENASE"/>
    <property type="match status" value="1"/>
</dbReference>
<protein>
    <submittedName>
        <fullName evidence="3">SDR family NAD(P)-dependent oxidoreductase</fullName>
    </submittedName>
</protein>
<proteinExistence type="inferred from homology"/>